<feature type="binding site" evidence="9">
    <location>
        <position position="83"/>
    </location>
    <ligand>
        <name>ATP</name>
        <dbReference type="ChEBI" id="CHEBI:30616"/>
    </ligand>
</feature>
<dbReference type="GO" id="GO:0005524">
    <property type="term" value="F:ATP binding"/>
    <property type="evidence" value="ECO:0007669"/>
    <property type="project" value="UniProtKB-UniRule"/>
</dbReference>
<evidence type="ECO:0000256" key="10">
    <source>
        <dbReference type="RuleBase" id="RU000304"/>
    </source>
</evidence>
<dbReference type="EMBL" id="ML732211">
    <property type="protein sequence ID" value="KAB8074358.1"/>
    <property type="molecule type" value="Genomic_DNA"/>
</dbReference>
<dbReference type="InterPro" id="IPR008271">
    <property type="entry name" value="Ser/Thr_kinase_AS"/>
</dbReference>
<dbReference type="GO" id="GO:0004674">
    <property type="term" value="F:protein serine/threonine kinase activity"/>
    <property type="evidence" value="ECO:0007669"/>
    <property type="project" value="UniProtKB-KW"/>
</dbReference>
<dbReference type="AlphaFoldDB" id="A0A5N5X0Q9"/>
<proteinExistence type="inferred from homology"/>
<dbReference type="PANTHER" id="PTHR43895:SF32">
    <property type="entry name" value="SERINE_THREONINE-PROTEIN KINASE CHK1"/>
    <property type="match status" value="1"/>
</dbReference>
<dbReference type="Proteomes" id="UP000326565">
    <property type="component" value="Unassembled WGS sequence"/>
</dbReference>
<dbReference type="GO" id="GO:0007165">
    <property type="term" value="P:signal transduction"/>
    <property type="evidence" value="ECO:0007669"/>
    <property type="project" value="TreeGrafter"/>
</dbReference>
<dbReference type="PROSITE" id="PS00107">
    <property type="entry name" value="PROTEIN_KINASE_ATP"/>
    <property type="match status" value="1"/>
</dbReference>
<protein>
    <recommendedName>
        <fullName evidence="1">non-specific serine/threonine protein kinase</fullName>
        <ecNumber evidence="1">2.7.11.1</ecNumber>
    </recommendedName>
</protein>
<dbReference type="OrthoDB" id="4062651at2759"/>
<evidence type="ECO:0000256" key="8">
    <source>
        <dbReference type="ARBA" id="ARBA00048679"/>
    </source>
</evidence>
<dbReference type="SUPFAM" id="SSF56112">
    <property type="entry name" value="Protein kinase-like (PK-like)"/>
    <property type="match status" value="1"/>
</dbReference>
<sequence>MASLRLLDQFKNVRCSSTPSKRLRLKLGFKTSTSVGISRCKVRKLTDEFTRIKSASILGKGGFSTVKLVYRKEGNKREYYAVKVLDKPDNEPDETYVARALAEFDIGRNLCHTSIIKTLDLCRKGDKLCFVMEYCKHGDLCGLMDRRYLTYGDAKCLFKQLLRGIAYMHSRGIAHHDIKPENLLLADDGTLKIIDFGLSVVFADLLPANDRGERKLSKCRLCNYDPRTVDVWSCAITFYALFTRYMPWGEADTTRDDAFAEFQARWEEYLEKCPDTPIVETCIPRCFGFFNRLPTSNGLRVLLARMLHPFSEKRITIFEALKDPWVERIECCSPEMNYLSSIRAAGDIIIPNVHDHLSKIRHSFSY</sequence>
<dbReference type="PROSITE" id="PS50011">
    <property type="entry name" value="PROTEIN_KINASE_DOM"/>
    <property type="match status" value="1"/>
</dbReference>
<dbReference type="InterPro" id="IPR017441">
    <property type="entry name" value="Protein_kinase_ATP_BS"/>
</dbReference>
<evidence type="ECO:0000313" key="13">
    <source>
        <dbReference type="Proteomes" id="UP000326565"/>
    </source>
</evidence>
<dbReference type="InterPro" id="IPR000719">
    <property type="entry name" value="Prot_kinase_dom"/>
</dbReference>
<evidence type="ECO:0000259" key="11">
    <source>
        <dbReference type="PROSITE" id="PS50011"/>
    </source>
</evidence>
<dbReference type="Pfam" id="PF00069">
    <property type="entry name" value="Pkinase"/>
    <property type="match status" value="1"/>
</dbReference>
<comment type="similarity">
    <text evidence="10">Belongs to the protein kinase superfamily.</text>
</comment>
<dbReference type="InterPro" id="IPR011009">
    <property type="entry name" value="Kinase-like_dom_sf"/>
</dbReference>
<evidence type="ECO:0000256" key="7">
    <source>
        <dbReference type="ARBA" id="ARBA00047899"/>
    </source>
</evidence>
<feature type="domain" description="Protein kinase" evidence="11">
    <location>
        <begin position="52"/>
        <end position="326"/>
    </location>
</feature>
<organism evidence="12 13">
    <name type="scientific">Aspergillus leporis</name>
    <dbReference type="NCBI Taxonomy" id="41062"/>
    <lineage>
        <taxon>Eukaryota</taxon>
        <taxon>Fungi</taxon>
        <taxon>Dikarya</taxon>
        <taxon>Ascomycota</taxon>
        <taxon>Pezizomycotina</taxon>
        <taxon>Eurotiomycetes</taxon>
        <taxon>Eurotiomycetidae</taxon>
        <taxon>Eurotiales</taxon>
        <taxon>Aspergillaceae</taxon>
        <taxon>Aspergillus</taxon>
        <taxon>Aspergillus subgen. Circumdati</taxon>
    </lineage>
</organism>
<dbReference type="PANTHER" id="PTHR43895">
    <property type="entry name" value="CALCIUM/CALMODULIN-DEPENDENT PROTEIN KINASE KINASE-RELATED"/>
    <property type="match status" value="1"/>
</dbReference>
<keyword evidence="5 12" id="KW-0418">Kinase</keyword>
<evidence type="ECO:0000256" key="3">
    <source>
        <dbReference type="ARBA" id="ARBA00022679"/>
    </source>
</evidence>
<dbReference type="EC" id="2.7.11.1" evidence="1"/>
<keyword evidence="4 9" id="KW-0547">Nucleotide-binding</keyword>
<comment type="catalytic activity">
    <reaction evidence="7">
        <text>L-threonyl-[protein] + ATP = O-phospho-L-threonyl-[protein] + ADP + H(+)</text>
        <dbReference type="Rhea" id="RHEA:46608"/>
        <dbReference type="Rhea" id="RHEA-COMP:11060"/>
        <dbReference type="Rhea" id="RHEA-COMP:11605"/>
        <dbReference type="ChEBI" id="CHEBI:15378"/>
        <dbReference type="ChEBI" id="CHEBI:30013"/>
        <dbReference type="ChEBI" id="CHEBI:30616"/>
        <dbReference type="ChEBI" id="CHEBI:61977"/>
        <dbReference type="ChEBI" id="CHEBI:456216"/>
        <dbReference type="EC" id="2.7.11.1"/>
    </reaction>
</comment>
<evidence type="ECO:0000256" key="1">
    <source>
        <dbReference type="ARBA" id="ARBA00012513"/>
    </source>
</evidence>
<keyword evidence="13" id="KW-1185">Reference proteome</keyword>
<gene>
    <name evidence="12" type="ORF">BDV29DRAFT_156720</name>
</gene>
<keyword evidence="3" id="KW-0808">Transferase</keyword>
<name>A0A5N5X0Q9_9EURO</name>
<evidence type="ECO:0000256" key="9">
    <source>
        <dbReference type="PROSITE-ProRule" id="PRU10141"/>
    </source>
</evidence>
<dbReference type="SMART" id="SM00220">
    <property type="entry name" value="S_TKc"/>
    <property type="match status" value="1"/>
</dbReference>
<evidence type="ECO:0000256" key="4">
    <source>
        <dbReference type="ARBA" id="ARBA00022741"/>
    </source>
</evidence>
<evidence type="ECO:0000256" key="2">
    <source>
        <dbReference type="ARBA" id="ARBA00022527"/>
    </source>
</evidence>
<accession>A0A5N5X0Q9</accession>
<evidence type="ECO:0000256" key="5">
    <source>
        <dbReference type="ARBA" id="ARBA00022777"/>
    </source>
</evidence>
<dbReference type="Gene3D" id="1.10.510.10">
    <property type="entry name" value="Transferase(Phosphotransferase) domain 1"/>
    <property type="match status" value="1"/>
</dbReference>
<evidence type="ECO:0000256" key="6">
    <source>
        <dbReference type="ARBA" id="ARBA00022840"/>
    </source>
</evidence>
<keyword evidence="6 9" id="KW-0067">ATP-binding</keyword>
<comment type="catalytic activity">
    <reaction evidence="8">
        <text>L-seryl-[protein] + ATP = O-phospho-L-seryl-[protein] + ADP + H(+)</text>
        <dbReference type="Rhea" id="RHEA:17989"/>
        <dbReference type="Rhea" id="RHEA-COMP:9863"/>
        <dbReference type="Rhea" id="RHEA-COMP:11604"/>
        <dbReference type="ChEBI" id="CHEBI:15378"/>
        <dbReference type="ChEBI" id="CHEBI:29999"/>
        <dbReference type="ChEBI" id="CHEBI:30616"/>
        <dbReference type="ChEBI" id="CHEBI:83421"/>
        <dbReference type="ChEBI" id="CHEBI:456216"/>
        <dbReference type="EC" id="2.7.11.1"/>
    </reaction>
</comment>
<reference evidence="12 13" key="1">
    <citation type="submission" date="2019-04" db="EMBL/GenBank/DDBJ databases">
        <title>Friends and foes A comparative genomics study of 23 Aspergillus species from section Flavi.</title>
        <authorList>
            <consortium name="DOE Joint Genome Institute"/>
            <person name="Kjaerbolling I."/>
            <person name="Vesth T."/>
            <person name="Frisvad J.C."/>
            <person name="Nybo J.L."/>
            <person name="Theobald S."/>
            <person name="Kildgaard S."/>
            <person name="Isbrandt T."/>
            <person name="Kuo A."/>
            <person name="Sato A."/>
            <person name="Lyhne E.K."/>
            <person name="Kogle M.E."/>
            <person name="Wiebenga A."/>
            <person name="Kun R.S."/>
            <person name="Lubbers R.J."/>
            <person name="Makela M.R."/>
            <person name="Barry K."/>
            <person name="Chovatia M."/>
            <person name="Clum A."/>
            <person name="Daum C."/>
            <person name="Haridas S."/>
            <person name="He G."/>
            <person name="LaButti K."/>
            <person name="Lipzen A."/>
            <person name="Mondo S."/>
            <person name="Riley R."/>
            <person name="Salamov A."/>
            <person name="Simmons B.A."/>
            <person name="Magnuson J.K."/>
            <person name="Henrissat B."/>
            <person name="Mortensen U.H."/>
            <person name="Larsen T.O."/>
            <person name="Devries R.P."/>
            <person name="Grigoriev I.V."/>
            <person name="Machida M."/>
            <person name="Baker S.E."/>
            <person name="Andersen M.R."/>
        </authorList>
    </citation>
    <scope>NUCLEOTIDE SEQUENCE [LARGE SCALE GENOMIC DNA]</scope>
    <source>
        <strain evidence="12 13">CBS 151.66</strain>
    </source>
</reference>
<keyword evidence="2 10" id="KW-0723">Serine/threonine-protein kinase</keyword>
<dbReference type="PROSITE" id="PS00108">
    <property type="entry name" value="PROTEIN_KINASE_ST"/>
    <property type="match status" value="1"/>
</dbReference>
<evidence type="ECO:0000313" key="12">
    <source>
        <dbReference type="EMBL" id="KAB8074358.1"/>
    </source>
</evidence>